<feature type="signal peptide" evidence="7">
    <location>
        <begin position="1"/>
        <end position="22"/>
    </location>
</feature>
<dbReference type="PANTHER" id="PTHR24252:SF7">
    <property type="entry name" value="HYALIN"/>
    <property type="match status" value="1"/>
</dbReference>
<dbReference type="PROSITE" id="PS00134">
    <property type="entry name" value="TRYPSIN_HIS"/>
    <property type="match status" value="1"/>
</dbReference>
<dbReference type="PRINTS" id="PR00722">
    <property type="entry name" value="CHYMOTRYPSIN"/>
</dbReference>
<name>A0A5J6WRD2_MORMI</name>
<evidence type="ECO:0000256" key="4">
    <source>
        <dbReference type="ARBA" id="ARBA00023157"/>
    </source>
</evidence>
<dbReference type="CDD" id="cd00190">
    <property type="entry name" value="Tryp_SPc"/>
    <property type="match status" value="1"/>
</dbReference>
<keyword evidence="5" id="KW-0325">Glycoprotein</keyword>
<dbReference type="Pfam" id="PF00089">
    <property type="entry name" value="Trypsin"/>
    <property type="match status" value="1"/>
</dbReference>
<dbReference type="InterPro" id="IPR018114">
    <property type="entry name" value="TRYPSIN_HIS"/>
</dbReference>
<protein>
    <submittedName>
        <fullName evidence="9">Trypsin-like serine protease</fullName>
    </submittedName>
</protein>
<keyword evidence="2" id="KW-0964">Secreted</keyword>
<dbReference type="GO" id="GO:0005576">
    <property type="term" value="C:extracellular region"/>
    <property type="evidence" value="ECO:0007669"/>
    <property type="project" value="UniProtKB-SubCell"/>
</dbReference>
<dbReference type="Proteomes" id="UP000327424">
    <property type="component" value="Chromosome"/>
</dbReference>
<dbReference type="FunFam" id="2.40.10.10:FF:000054">
    <property type="entry name" value="Complement C1r subcomponent"/>
    <property type="match status" value="1"/>
</dbReference>
<accession>A0A5J6WRD2</accession>
<feature type="chain" id="PRO_5023908964" evidence="7">
    <location>
        <begin position="23"/>
        <end position="539"/>
    </location>
</feature>
<dbReference type="SMART" id="SM00020">
    <property type="entry name" value="Tryp_SPc"/>
    <property type="match status" value="1"/>
</dbReference>
<dbReference type="Gene3D" id="2.40.10.10">
    <property type="entry name" value="Trypsin-like serine proteases"/>
    <property type="match status" value="1"/>
</dbReference>
<dbReference type="GO" id="GO:0006508">
    <property type="term" value="P:proteolysis"/>
    <property type="evidence" value="ECO:0007669"/>
    <property type="project" value="UniProtKB-KW"/>
</dbReference>
<dbReference type="AlphaFoldDB" id="A0A5J6WRD2"/>
<keyword evidence="10" id="KW-1185">Reference proteome</keyword>
<dbReference type="Gene3D" id="2.60.40.10">
    <property type="entry name" value="Immunoglobulins"/>
    <property type="match status" value="1"/>
</dbReference>
<dbReference type="InterPro" id="IPR033116">
    <property type="entry name" value="TRYPSIN_SER"/>
</dbReference>
<keyword evidence="3 7" id="KW-0732">Signal</keyword>
<evidence type="ECO:0000256" key="5">
    <source>
        <dbReference type="ARBA" id="ARBA00023180"/>
    </source>
</evidence>
<evidence type="ECO:0000256" key="3">
    <source>
        <dbReference type="ARBA" id="ARBA00022729"/>
    </source>
</evidence>
<dbReference type="InterPro" id="IPR020008">
    <property type="entry name" value="GlyGly_CTERM"/>
</dbReference>
<gene>
    <name evidence="9" type="ORF">FR932_20160</name>
</gene>
<dbReference type="InterPro" id="IPR043504">
    <property type="entry name" value="Peptidase_S1_PA_chymotrypsin"/>
</dbReference>
<dbReference type="PROSITE" id="PS00135">
    <property type="entry name" value="TRYPSIN_SER"/>
    <property type="match status" value="1"/>
</dbReference>
<dbReference type="InterPro" id="IPR001254">
    <property type="entry name" value="Trypsin_dom"/>
</dbReference>
<proteinExistence type="predicted"/>
<dbReference type="SUPFAM" id="SSF50494">
    <property type="entry name" value="Trypsin-like serine proteases"/>
    <property type="match status" value="1"/>
</dbReference>
<dbReference type="GO" id="GO:0004252">
    <property type="term" value="F:serine-type endopeptidase activity"/>
    <property type="evidence" value="ECO:0007669"/>
    <property type="project" value="InterPro"/>
</dbReference>
<dbReference type="EMBL" id="CP044399">
    <property type="protein sequence ID" value="QFI39964.1"/>
    <property type="molecule type" value="Genomic_DNA"/>
</dbReference>
<dbReference type="InterPro" id="IPR001314">
    <property type="entry name" value="Peptidase_S1A"/>
</dbReference>
<evidence type="ECO:0000256" key="6">
    <source>
        <dbReference type="RuleBase" id="RU363034"/>
    </source>
</evidence>
<keyword evidence="6" id="KW-0378">Hydrolase</keyword>
<evidence type="ECO:0000313" key="9">
    <source>
        <dbReference type="EMBL" id="QFI39964.1"/>
    </source>
</evidence>
<dbReference type="InterPro" id="IPR013783">
    <property type="entry name" value="Ig-like_fold"/>
</dbReference>
<evidence type="ECO:0000313" key="10">
    <source>
        <dbReference type="Proteomes" id="UP000327424"/>
    </source>
</evidence>
<keyword evidence="6" id="KW-0720">Serine protease</keyword>
<dbReference type="PROSITE" id="PS50240">
    <property type="entry name" value="TRYPSIN_DOM"/>
    <property type="match status" value="1"/>
</dbReference>
<feature type="domain" description="Peptidase S1" evidence="8">
    <location>
        <begin position="30"/>
        <end position="264"/>
    </location>
</feature>
<sequence>MHFKRILSFLFLVPLSLSQLHASEEVSQRIINGTKSDSDSWPFMVALVSKNRDINSGQFCGASFIGERYILTAAHCVAGKKGQDLDAVVGISDLVQADAGQHRYSVKEVYVHEGYAGVSTGNDIAILELENDVNYTAVTLADQYLRNNLSAGEPLTVMGWGDQAQGRDDYLFKSELYQVTVPLVEQSLCPDIIRNEDNAFCAGFVSGGYDSCQGDSGGPIVVASAGGFDQLGIVSWGEGCAEAGNYGVYANVSHFTDWIAGKTQGLSFHQLEHVGAKTAGLYTHSFSISNTTGQTIHTSGAAVTGSSGVITANSCAELRANESCVITVRYTVSTFDFEKVAVSLLTDHPQISHVAVALSYVGSEVASGSVSNAVRIVNTNVYSSSNSWIGNSNTLKSPVLNDNEFAQVIITGLSVGSLSFDMNVSTEENYDYLNVYVNGSFDSRFSGIESKSVGVNLPRNSNTVVFEYKKDRFTTGGHDRVIISNLTHSVDGQSVIPDGQPVIPDGNAVERSSSGSGGAINWFYLVALGLLTWVRRRFI</sequence>
<dbReference type="FunFam" id="2.40.10.10:FF:000068">
    <property type="entry name" value="transmembrane protease serine 2"/>
    <property type="match status" value="1"/>
</dbReference>
<dbReference type="InterPro" id="IPR009003">
    <property type="entry name" value="Peptidase_S1_PA"/>
</dbReference>
<dbReference type="KEGG" id="mmaa:FR932_20160"/>
<dbReference type="PANTHER" id="PTHR24252">
    <property type="entry name" value="ACROSIN-RELATED"/>
    <property type="match status" value="1"/>
</dbReference>
<dbReference type="NCBIfam" id="TIGR03501">
    <property type="entry name" value="GlyGly_CTERM"/>
    <property type="match status" value="1"/>
</dbReference>
<organism evidence="9 10">
    <name type="scientific">Moritella marina ATCC 15381</name>
    <dbReference type="NCBI Taxonomy" id="1202962"/>
    <lineage>
        <taxon>Bacteria</taxon>
        <taxon>Pseudomonadati</taxon>
        <taxon>Pseudomonadota</taxon>
        <taxon>Gammaproteobacteria</taxon>
        <taxon>Alteromonadales</taxon>
        <taxon>Moritellaceae</taxon>
        <taxon>Moritella</taxon>
    </lineage>
</organism>
<reference evidence="9 10" key="1">
    <citation type="submission" date="2019-09" db="EMBL/GenBank/DDBJ databases">
        <title>Hybrid Assembly of the complete Genome of the Deep-Sea Bacterium Moritella marina from long Nanopore and Illumina reads.</title>
        <authorList>
            <person name="Magin S."/>
            <person name="Georgoulis A."/>
            <person name="Papadimitriou K."/>
            <person name="Iliakis G."/>
            <person name="Vorgias C.E."/>
        </authorList>
    </citation>
    <scope>NUCLEOTIDE SEQUENCE [LARGE SCALE GENOMIC DNA]</scope>
    <source>
        <strain evidence="9 10">MP-1</strain>
    </source>
</reference>
<evidence type="ECO:0000256" key="1">
    <source>
        <dbReference type="ARBA" id="ARBA00004613"/>
    </source>
</evidence>
<evidence type="ECO:0000256" key="2">
    <source>
        <dbReference type="ARBA" id="ARBA00022525"/>
    </source>
</evidence>
<dbReference type="RefSeq" id="WP_019441356.1">
    <property type="nucleotide sequence ID" value="NZ_ALOE01000017.1"/>
</dbReference>
<dbReference type="OrthoDB" id="9813836at2"/>
<evidence type="ECO:0000256" key="7">
    <source>
        <dbReference type="SAM" id="SignalP"/>
    </source>
</evidence>
<keyword evidence="4" id="KW-1015">Disulfide bond</keyword>
<keyword evidence="6 9" id="KW-0645">Protease</keyword>
<evidence type="ECO:0000259" key="8">
    <source>
        <dbReference type="PROSITE" id="PS50240"/>
    </source>
</evidence>
<comment type="subcellular location">
    <subcellularLocation>
        <location evidence="1">Secreted</location>
    </subcellularLocation>
</comment>